<feature type="non-terminal residue" evidence="2">
    <location>
        <position position="80"/>
    </location>
</feature>
<keyword evidence="1" id="KW-0472">Membrane</keyword>
<feature type="transmembrane region" description="Helical" evidence="1">
    <location>
        <begin position="6"/>
        <end position="26"/>
    </location>
</feature>
<organism evidence="2">
    <name type="scientific">marine sediment metagenome</name>
    <dbReference type="NCBI Taxonomy" id="412755"/>
    <lineage>
        <taxon>unclassified sequences</taxon>
        <taxon>metagenomes</taxon>
        <taxon>ecological metagenomes</taxon>
    </lineage>
</organism>
<keyword evidence="1" id="KW-0812">Transmembrane</keyword>
<keyword evidence="1" id="KW-1133">Transmembrane helix</keyword>
<dbReference type="AlphaFoldDB" id="X1PIM1"/>
<sequence>MPSEVTNYFYTIIVMGTIAFMVTGAFNTHAAGLQITAETRELKTLLESVAAEGAELAALTEATGATTKVSMKLPAVIGEK</sequence>
<reference evidence="2" key="1">
    <citation type="journal article" date="2014" name="Front. Microbiol.">
        <title>High frequency of phylogenetically diverse reductive dehalogenase-homologous genes in deep subseafloor sedimentary metagenomes.</title>
        <authorList>
            <person name="Kawai M."/>
            <person name="Futagami T."/>
            <person name="Toyoda A."/>
            <person name="Takaki Y."/>
            <person name="Nishi S."/>
            <person name="Hori S."/>
            <person name="Arai W."/>
            <person name="Tsubouchi T."/>
            <person name="Morono Y."/>
            <person name="Uchiyama I."/>
            <person name="Ito T."/>
            <person name="Fujiyama A."/>
            <person name="Inagaki F."/>
            <person name="Takami H."/>
        </authorList>
    </citation>
    <scope>NUCLEOTIDE SEQUENCE</scope>
    <source>
        <strain evidence="2">Expedition CK06-06</strain>
    </source>
</reference>
<evidence type="ECO:0000313" key="2">
    <source>
        <dbReference type="EMBL" id="GAI30719.1"/>
    </source>
</evidence>
<dbReference type="EMBL" id="BARV01020754">
    <property type="protein sequence ID" value="GAI30719.1"/>
    <property type="molecule type" value="Genomic_DNA"/>
</dbReference>
<accession>X1PIM1</accession>
<gene>
    <name evidence="2" type="ORF">S06H3_34558</name>
</gene>
<evidence type="ECO:0000256" key="1">
    <source>
        <dbReference type="SAM" id="Phobius"/>
    </source>
</evidence>
<proteinExistence type="predicted"/>
<protein>
    <submittedName>
        <fullName evidence="2">Uncharacterized protein</fullName>
    </submittedName>
</protein>
<name>X1PIM1_9ZZZZ</name>
<comment type="caution">
    <text evidence="2">The sequence shown here is derived from an EMBL/GenBank/DDBJ whole genome shotgun (WGS) entry which is preliminary data.</text>
</comment>